<organism evidence="3">
    <name type="scientific">Mesocestoides corti</name>
    <name type="common">Flatworm</name>
    <dbReference type="NCBI Taxonomy" id="53468"/>
    <lineage>
        <taxon>Eukaryota</taxon>
        <taxon>Metazoa</taxon>
        <taxon>Spiralia</taxon>
        <taxon>Lophotrochozoa</taxon>
        <taxon>Platyhelminthes</taxon>
        <taxon>Cestoda</taxon>
        <taxon>Eucestoda</taxon>
        <taxon>Cyclophyllidea</taxon>
        <taxon>Mesocestoididae</taxon>
        <taxon>Mesocestoides</taxon>
    </lineage>
</organism>
<sequence length="98" mass="11140">MMTRPTGYQMALVRIRIRFQVFSLRARHVADNGVCMRMAVLPSPPLPPPLLHTSIIRSICTSKTPSSASYRFVLRRRATTNKPFTLVRWTPAVLRACT</sequence>
<dbReference type="WBParaSite" id="MCU_005841-RA">
    <property type="protein sequence ID" value="MCU_005841-RA"/>
    <property type="gene ID" value="MCU_005841"/>
</dbReference>
<accession>A0A0R3U3W6</accession>
<dbReference type="AlphaFoldDB" id="A0A0R3U3W6"/>
<reference evidence="1 2" key="1">
    <citation type="submission" date="2018-10" db="EMBL/GenBank/DDBJ databases">
        <authorList>
            <consortium name="Pathogen Informatics"/>
        </authorList>
    </citation>
    <scope>NUCLEOTIDE SEQUENCE [LARGE SCALE GENOMIC DNA]</scope>
</reference>
<keyword evidence="2" id="KW-1185">Reference proteome</keyword>
<dbReference type="Proteomes" id="UP000267029">
    <property type="component" value="Unassembled WGS sequence"/>
</dbReference>
<dbReference type="EMBL" id="UXSR01000155">
    <property type="protein sequence ID" value="VDD75301.1"/>
    <property type="molecule type" value="Genomic_DNA"/>
</dbReference>
<reference evidence="3" key="2">
    <citation type="submission" date="2019-11" db="UniProtKB">
        <authorList>
            <consortium name="WormBaseParasite"/>
        </authorList>
    </citation>
    <scope>IDENTIFICATION</scope>
</reference>
<gene>
    <name evidence="1" type="ORF">MCOS_LOCUS1304</name>
</gene>
<evidence type="ECO:0000313" key="3">
    <source>
        <dbReference type="WBParaSite" id="MCU_005841-RA"/>
    </source>
</evidence>
<protein>
    <submittedName>
        <fullName evidence="3">Secreted protein</fullName>
    </submittedName>
</protein>
<evidence type="ECO:0000313" key="2">
    <source>
        <dbReference type="Proteomes" id="UP000267029"/>
    </source>
</evidence>
<name>A0A0R3U3W6_MESCO</name>
<proteinExistence type="predicted"/>
<evidence type="ECO:0000313" key="1">
    <source>
        <dbReference type="EMBL" id="VDD75301.1"/>
    </source>
</evidence>